<keyword evidence="3" id="KW-1185">Reference proteome</keyword>
<dbReference type="Pfam" id="PF13411">
    <property type="entry name" value="MerR_1"/>
    <property type="match status" value="1"/>
</dbReference>
<feature type="domain" description="HTH merR-type" evidence="1">
    <location>
        <begin position="86"/>
        <end position="145"/>
    </location>
</feature>
<dbReference type="InterPro" id="IPR000551">
    <property type="entry name" value="MerR-type_HTH_dom"/>
</dbReference>
<evidence type="ECO:0000313" key="3">
    <source>
        <dbReference type="Proteomes" id="UP000479043"/>
    </source>
</evidence>
<evidence type="ECO:0000313" key="2">
    <source>
        <dbReference type="EMBL" id="MYM54939.1"/>
    </source>
</evidence>
<organism evidence="2 3">
    <name type="scientific">Thalassovita mangrovi</name>
    <dbReference type="NCBI Taxonomy" id="2692236"/>
    <lineage>
        <taxon>Bacteria</taxon>
        <taxon>Pseudomonadati</taxon>
        <taxon>Pseudomonadota</taxon>
        <taxon>Alphaproteobacteria</taxon>
        <taxon>Rhodobacterales</taxon>
        <taxon>Roseobacteraceae</taxon>
        <taxon>Thalassovita</taxon>
    </lineage>
</organism>
<sequence length="271" mass="30571">MIVAKRTRPVSERFLPSFLDSAGSLLLQDFMRPAVEYLIKRISATFLISMKRFISAIKQKGTKRTGEGVMKLRSGWSVEFQTFGAKEVLEITRLPQALLRLWRQRGYFPEKEKGRWAKYDANEIASIYLLYAFSKLGMAPSHAAHFAGDLAPDLLFFATLSVDGACEFLGPPSEVDVMRREFDDSFDLARSVIEPKDERRYVVSVHGSAFERIGDLNDMINSEASEYFSCIDLVAAGRGIAIRAQRPLVTFRFSTDQAEAPKARRLSHGQT</sequence>
<dbReference type="EMBL" id="WWEN01000002">
    <property type="protein sequence ID" value="MYM54939.1"/>
    <property type="molecule type" value="Genomic_DNA"/>
</dbReference>
<protein>
    <submittedName>
        <fullName evidence="2">MerR family transcriptional regulator</fullName>
    </submittedName>
</protein>
<accession>A0A6L8LP72</accession>
<reference evidence="2 3" key="1">
    <citation type="submission" date="2020-01" db="EMBL/GenBank/DDBJ databases">
        <authorList>
            <person name="Chen S."/>
        </authorList>
    </citation>
    <scope>NUCLEOTIDE SEQUENCE [LARGE SCALE GENOMIC DNA]</scope>
    <source>
        <strain evidence="2 3">GS-10</strain>
    </source>
</reference>
<evidence type="ECO:0000259" key="1">
    <source>
        <dbReference type="Pfam" id="PF13411"/>
    </source>
</evidence>
<name>A0A6L8LP72_9RHOB</name>
<dbReference type="GO" id="GO:0006355">
    <property type="term" value="P:regulation of DNA-templated transcription"/>
    <property type="evidence" value="ECO:0007669"/>
    <property type="project" value="InterPro"/>
</dbReference>
<dbReference type="GO" id="GO:0003677">
    <property type="term" value="F:DNA binding"/>
    <property type="evidence" value="ECO:0007669"/>
    <property type="project" value="InterPro"/>
</dbReference>
<dbReference type="Proteomes" id="UP000479043">
    <property type="component" value="Unassembled WGS sequence"/>
</dbReference>
<dbReference type="AlphaFoldDB" id="A0A6L8LP72"/>
<comment type="caution">
    <text evidence="2">The sequence shown here is derived from an EMBL/GenBank/DDBJ whole genome shotgun (WGS) entry which is preliminary data.</text>
</comment>
<proteinExistence type="predicted"/>
<gene>
    <name evidence="2" type="ORF">GR167_06465</name>
</gene>